<protein>
    <submittedName>
        <fullName evidence="1">Uncharacterized protein</fullName>
    </submittedName>
</protein>
<feature type="non-terminal residue" evidence="1">
    <location>
        <position position="1"/>
    </location>
</feature>
<organism evidence="1 2">
    <name type="scientific">Glonium stellatum</name>
    <dbReference type="NCBI Taxonomy" id="574774"/>
    <lineage>
        <taxon>Eukaryota</taxon>
        <taxon>Fungi</taxon>
        <taxon>Dikarya</taxon>
        <taxon>Ascomycota</taxon>
        <taxon>Pezizomycotina</taxon>
        <taxon>Dothideomycetes</taxon>
        <taxon>Pleosporomycetidae</taxon>
        <taxon>Gloniales</taxon>
        <taxon>Gloniaceae</taxon>
        <taxon>Glonium</taxon>
    </lineage>
</organism>
<dbReference type="AlphaFoldDB" id="A0A8E2ENG4"/>
<proteinExistence type="predicted"/>
<reference evidence="1 2" key="1">
    <citation type="journal article" date="2016" name="Nat. Commun.">
        <title>Ectomycorrhizal ecology is imprinted in the genome of the dominant symbiotic fungus Cenococcum geophilum.</title>
        <authorList>
            <consortium name="DOE Joint Genome Institute"/>
            <person name="Peter M."/>
            <person name="Kohler A."/>
            <person name="Ohm R.A."/>
            <person name="Kuo A."/>
            <person name="Krutzmann J."/>
            <person name="Morin E."/>
            <person name="Arend M."/>
            <person name="Barry K.W."/>
            <person name="Binder M."/>
            <person name="Choi C."/>
            <person name="Clum A."/>
            <person name="Copeland A."/>
            <person name="Grisel N."/>
            <person name="Haridas S."/>
            <person name="Kipfer T."/>
            <person name="LaButti K."/>
            <person name="Lindquist E."/>
            <person name="Lipzen A."/>
            <person name="Maire R."/>
            <person name="Meier B."/>
            <person name="Mihaltcheva S."/>
            <person name="Molinier V."/>
            <person name="Murat C."/>
            <person name="Poggeler S."/>
            <person name="Quandt C.A."/>
            <person name="Sperisen C."/>
            <person name="Tritt A."/>
            <person name="Tisserant E."/>
            <person name="Crous P.W."/>
            <person name="Henrissat B."/>
            <person name="Nehls U."/>
            <person name="Egli S."/>
            <person name="Spatafora J.W."/>
            <person name="Grigoriev I.V."/>
            <person name="Martin F.M."/>
        </authorList>
    </citation>
    <scope>NUCLEOTIDE SEQUENCE [LARGE SCALE GENOMIC DNA]</scope>
    <source>
        <strain evidence="1 2">CBS 207.34</strain>
    </source>
</reference>
<evidence type="ECO:0000313" key="2">
    <source>
        <dbReference type="Proteomes" id="UP000250140"/>
    </source>
</evidence>
<accession>A0A8E2ENG4</accession>
<gene>
    <name evidence="1" type="ORF">AOQ84DRAFT_383452</name>
</gene>
<evidence type="ECO:0000313" key="1">
    <source>
        <dbReference type="EMBL" id="OCL01703.1"/>
    </source>
</evidence>
<sequence length="60" mass="6742">LYTGLYTHAALLESFYTQLCQSFCTQLCQSFCTQLCQSLSARSSTEVPPKLRVELCRSSV</sequence>
<keyword evidence="2" id="KW-1185">Reference proteome</keyword>
<dbReference type="EMBL" id="KV751090">
    <property type="protein sequence ID" value="OCL01703.1"/>
    <property type="molecule type" value="Genomic_DNA"/>
</dbReference>
<name>A0A8E2ENG4_9PEZI</name>
<dbReference type="Proteomes" id="UP000250140">
    <property type="component" value="Unassembled WGS sequence"/>
</dbReference>